<dbReference type="InterPro" id="IPR018976">
    <property type="entry name" value="Imelysin-like"/>
</dbReference>
<protein>
    <submittedName>
        <fullName evidence="5">Signal peptidase</fullName>
    </submittedName>
</protein>
<evidence type="ECO:0000259" key="4">
    <source>
        <dbReference type="Pfam" id="PF09375"/>
    </source>
</evidence>
<evidence type="ECO:0000313" key="5">
    <source>
        <dbReference type="EMBL" id="GIT95417.1"/>
    </source>
</evidence>
<sequence>MITRVLALLCLVSPVAADTNRVLDLHVLPSVARFTRATDALSQAGCAPEQLKPAFREAALAWGGMSHLAAPPIIDEDLGQAVLAWPDDQMAAVQDLSRLINQGPTAWTPEALASAPSVTRGLGALERLIWDAAAQPCALTDALAEDLAQTARRIQDTWTGSLARQMRRPAAGGTTRFQTDREVQMTLFAALIAGLEATSEGRLGRPLADFDAPRPDLAELHRSDLSIPMVIAALNGLQALATVMSEAPGTNAAFARALTTAGRIEGDDLSGVTNPTSRVRIEALQTAVRDALAQAQSEIGRPLGVAVDGSVCPQIADC</sequence>
<dbReference type="Gene3D" id="1.20.1420.20">
    <property type="entry name" value="M75 peptidase, HXXE motif"/>
    <property type="match status" value="1"/>
</dbReference>
<evidence type="ECO:0000256" key="1">
    <source>
        <dbReference type="ARBA" id="ARBA00004196"/>
    </source>
</evidence>
<name>A0ABQ4NLZ0_9RHOB</name>
<evidence type="ECO:0000256" key="3">
    <source>
        <dbReference type="SAM" id="SignalP"/>
    </source>
</evidence>
<keyword evidence="2 3" id="KW-0732">Signal</keyword>
<evidence type="ECO:0000256" key="2">
    <source>
        <dbReference type="ARBA" id="ARBA00022729"/>
    </source>
</evidence>
<keyword evidence="6" id="KW-1185">Reference proteome</keyword>
<organism evidence="5 6">
    <name type="scientific">Jannaschia pagri</name>
    <dbReference type="NCBI Taxonomy" id="2829797"/>
    <lineage>
        <taxon>Bacteria</taxon>
        <taxon>Pseudomonadati</taxon>
        <taxon>Pseudomonadota</taxon>
        <taxon>Alphaproteobacteria</taxon>
        <taxon>Rhodobacterales</taxon>
        <taxon>Roseobacteraceae</taxon>
        <taxon>Jannaschia</taxon>
    </lineage>
</organism>
<gene>
    <name evidence="5" type="ORF">JANAI62_20400</name>
</gene>
<dbReference type="CDD" id="cd14659">
    <property type="entry name" value="Imelysin-like_IPPA"/>
    <property type="match status" value="1"/>
</dbReference>
<dbReference type="InterPro" id="IPR038352">
    <property type="entry name" value="Imelysin_sf"/>
</dbReference>
<accession>A0ABQ4NLZ0</accession>
<feature type="domain" description="Imelysin-like" evidence="4">
    <location>
        <begin position="30"/>
        <end position="294"/>
    </location>
</feature>
<dbReference type="EMBL" id="BPFH01000003">
    <property type="protein sequence ID" value="GIT95417.1"/>
    <property type="molecule type" value="Genomic_DNA"/>
</dbReference>
<reference evidence="5 6" key="1">
    <citation type="submission" date="2021-05" db="EMBL/GenBank/DDBJ databases">
        <title>Bacteria Genome sequencing.</title>
        <authorList>
            <person name="Takabe Y."/>
            <person name="Nakajima Y."/>
            <person name="Suzuki S."/>
            <person name="Shiozaki T."/>
        </authorList>
    </citation>
    <scope>NUCLEOTIDE SEQUENCE [LARGE SCALE GENOMIC DNA]</scope>
    <source>
        <strain evidence="5 6">AI_62</strain>
    </source>
</reference>
<dbReference type="RefSeq" id="WP_220748909.1">
    <property type="nucleotide sequence ID" value="NZ_BPFH01000003.1"/>
</dbReference>
<comment type="caution">
    <text evidence="5">The sequence shown here is derived from an EMBL/GenBank/DDBJ whole genome shotgun (WGS) entry which is preliminary data.</text>
</comment>
<dbReference type="Pfam" id="PF09375">
    <property type="entry name" value="Peptidase_M75"/>
    <property type="match status" value="1"/>
</dbReference>
<dbReference type="Proteomes" id="UP000786693">
    <property type="component" value="Unassembled WGS sequence"/>
</dbReference>
<comment type="subcellular location">
    <subcellularLocation>
        <location evidence="1">Cell envelope</location>
    </subcellularLocation>
</comment>
<dbReference type="InterPro" id="IPR034984">
    <property type="entry name" value="Imelysin-like_IPPA"/>
</dbReference>
<feature type="signal peptide" evidence="3">
    <location>
        <begin position="1"/>
        <end position="17"/>
    </location>
</feature>
<feature type="chain" id="PRO_5045591327" evidence="3">
    <location>
        <begin position="18"/>
        <end position="318"/>
    </location>
</feature>
<proteinExistence type="predicted"/>
<evidence type="ECO:0000313" key="6">
    <source>
        <dbReference type="Proteomes" id="UP000786693"/>
    </source>
</evidence>